<accession>A0ABV5G6H1</accession>
<comment type="caution">
    <text evidence="2">The sequence shown here is derived from an EMBL/GenBank/DDBJ whole genome shotgun (WGS) entry which is preliminary data.</text>
</comment>
<evidence type="ECO:0000313" key="3">
    <source>
        <dbReference type="Proteomes" id="UP001589575"/>
    </source>
</evidence>
<sequence length="45" mass="4558">MTRSGPGSSVLVGRVPLTLIEGGPQDHKEAGGHQDHADSHGRVGG</sequence>
<feature type="compositionally biased region" description="Basic and acidic residues" evidence="1">
    <location>
        <begin position="24"/>
        <end position="45"/>
    </location>
</feature>
<keyword evidence="3" id="KW-1185">Reference proteome</keyword>
<gene>
    <name evidence="2" type="ORF">ACFFX0_26420</name>
</gene>
<evidence type="ECO:0000256" key="1">
    <source>
        <dbReference type="SAM" id="MobiDB-lite"/>
    </source>
</evidence>
<name>A0ABV5G6H1_9MICC</name>
<organism evidence="2 3">
    <name type="scientific">Citricoccus parietis</name>
    <dbReference type="NCBI Taxonomy" id="592307"/>
    <lineage>
        <taxon>Bacteria</taxon>
        <taxon>Bacillati</taxon>
        <taxon>Actinomycetota</taxon>
        <taxon>Actinomycetes</taxon>
        <taxon>Micrococcales</taxon>
        <taxon>Micrococcaceae</taxon>
        <taxon>Citricoccus</taxon>
    </lineage>
</organism>
<protein>
    <submittedName>
        <fullName evidence="2">Uncharacterized protein</fullName>
    </submittedName>
</protein>
<evidence type="ECO:0000313" key="2">
    <source>
        <dbReference type="EMBL" id="MFB9074534.1"/>
    </source>
</evidence>
<dbReference type="EMBL" id="JBHMFI010000002">
    <property type="protein sequence ID" value="MFB9074534.1"/>
    <property type="molecule type" value="Genomic_DNA"/>
</dbReference>
<feature type="region of interest" description="Disordered" evidence="1">
    <location>
        <begin position="18"/>
        <end position="45"/>
    </location>
</feature>
<proteinExistence type="predicted"/>
<dbReference type="Proteomes" id="UP001589575">
    <property type="component" value="Unassembled WGS sequence"/>
</dbReference>
<reference evidence="2 3" key="1">
    <citation type="submission" date="2024-09" db="EMBL/GenBank/DDBJ databases">
        <authorList>
            <person name="Sun Q."/>
            <person name="Mori K."/>
        </authorList>
    </citation>
    <scope>NUCLEOTIDE SEQUENCE [LARGE SCALE GENOMIC DNA]</scope>
    <source>
        <strain evidence="2 3">CCM 7609</strain>
    </source>
</reference>